<protein>
    <submittedName>
        <fullName evidence="2">Choice-of-anchor P family protein</fullName>
    </submittedName>
</protein>
<evidence type="ECO:0000256" key="1">
    <source>
        <dbReference type="SAM" id="SignalP"/>
    </source>
</evidence>
<sequence length="423" mass="43278">MRSALTRALAAASASAVTIGLLGFAPGTAQAQEGADRAGASRTDRVAHKASGFGTRVIGGQVPAGSNATAYMVIGCGVRPGIEKENHEAEVELPGLGTVSGIKTRVWTEATARATHTYSRNTTANVVLAQSGLGTLELTAVSSLSHAWKDAQGFHAETTTNVGGLRFVPPVGEPQEFEIPTPGQPIEIPGLAVISLGFSREVTNDHAGIAVADALRIKVIPTDTTVLVAHSNARVYDGVKNGIFRGSSAATRASAADGSITSGPNPHSLMPCQGTDGKLQTKELAGVDLGGQVVVQGLNSSQRGTQLANKSIAMERGEVATVNLGDGALVINAVAGQANVTRTADGKVTANAKGTTIGSITADGEPQEFPDTGPLEIPGLAKIEPRVIERTRFGISVVALRITLLDGTGAVIDLGIARAGIRR</sequence>
<feature type="signal peptide" evidence="1">
    <location>
        <begin position="1"/>
        <end position="31"/>
    </location>
</feature>
<dbReference type="NCBIfam" id="NF040603">
    <property type="entry name" value="choice_anch_P"/>
    <property type="match status" value="2"/>
</dbReference>
<organism evidence="2 3">
    <name type="scientific">Nocardioides caricicola</name>
    <dbReference type="NCBI Taxonomy" id="634770"/>
    <lineage>
        <taxon>Bacteria</taxon>
        <taxon>Bacillati</taxon>
        <taxon>Actinomycetota</taxon>
        <taxon>Actinomycetes</taxon>
        <taxon>Propionibacteriales</taxon>
        <taxon>Nocardioidaceae</taxon>
        <taxon>Nocardioides</taxon>
    </lineage>
</organism>
<reference evidence="3" key="1">
    <citation type="journal article" date="2019" name="Int. J. Syst. Evol. Microbiol.">
        <title>The Global Catalogue of Microorganisms (GCM) 10K type strain sequencing project: providing services to taxonomists for standard genome sequencing and annotation.</title>
        <authorList>
            <consortium name="The Broad Institute Genomics Platform"/>
            <consortium name="The Broad Institute Genome Sequencing Center for Infectious Disease"/>
            <person name="Wu L."/>
            <person name="Ma J."/>
        </authorList>
    </citation>
    <scope>NUCLEOTIDE SEQUENCE [LARGE SCALE GENOMIC DNA]</scope>
    <source>
        <strain evidence="3">KACC 13778</strain>
    </source>
</reference>
<keyword evidence="1" id="KW-0732">Signal</keyword>
<evidence type="ECO:0000313" key="2">
    <source>
        <dbReference type="EMBL" id="MFC5492022.1"/>
    </source>
</evidence>
<name>A0ABW0MYI6_9ACTN</name>
<dbReference type="Proteomes" id="UP001595956">
    <property type="component" value="Unassembled WGS sequence"/>
</dbReference>
<feature type="chain" id="PRO_5045102875" evidence="1">
    <location>
        <begin position="32"/>
        <end position="423"/>
    </location>
</feature>
<evidence type="ECO:0000313" key="3">
    <source>
        <dbReference type="Proteomes" id="UP001595956"/>
    </source>
</evidence>
<dbReference type="RefSeq" id="WP_345177542.1">
    <property type="nucleotide sequence ID" value="NZ_BAABFQ010000006.1"/>
</dbReference>
<keyword evidence="3" id="KW-1185">Reference proteome</keyword>
<comment type="caution">
    <text evidence="2">The sequence shown here is derived from an EMBL/GenBank/DDBJ whole genome shotgun (WGS) entry which is preliminary data.</text>
</comment>
<accession>A0ABW0MYI6</accession>
<dbReference type="EMBL" id="JBHSMD010000001">
    <property type="protein sequence ID" value="MFC5492022.1"/>
    <property type="molecule type" value="Genomic_DNA"/>
</dbReference>
<gene>
    <name evidence="2" type="ORF">ACFPKY_02865</name>
</gene>
<proteinExistence type="predicted"/>